<keyword evidence="4 9" id="KW-0812">Transmembrane</keyword>
<evidence type="ECO:0000256" key="5">
    <source>
        <dbReference type="ARBA" id="ARBA00022741"/>
    </source>
</evidence>
<evidence type="ECO:0000256" key="6">
    <source>
        <dbReference type="ARBA" id="ARBA00022840"/>
    </source>
</evidence>
<keyword evidence="5" id="KW-0547">Nucleotide-binding</keyword>
<feature type="transmembrane region" description="Helical" evidence="9">
    <location>
        <begin position="516"/>
        <end position="541"/>
    </location>
</feature>
<name>K3X714_GLOUD</name>
<feature type="transmembrane region" description="Helical" evidence="9">
    <location>
        <begin position="674"/>
        <end position="694"/>
    </location>
</feature>
<feature type="transmembrane region" description="Helical" evidence="9">
    <location>
        <begin position="472"/>
        <end position="496"/>
    </location>
</feature>
<dbReference type="GO" id="GO:0016020">
    <property type="term" value="C:membrane"/>
    <property type="evidence" value="ECO:0007669"/>
    <property type="project" value="UniProtKB-SubCell"/>
</dbReference>
<dbReference type="CDD" id="cd03232">
    <property type="entry name" value="ABCG_PDR_domain2"/>
    <property type="match status" value="1"/>
</dbReference>
<feature type="transmembrane region" description="Helical" evidence="9">
    <location>
        <begin position="1218"/>
        <end position="1240"/>
    </location>
</feature>
<evidence type="ECO:0000256" key="1">
    <source>
        <dbReference type="ARBA" id="ARBA00004141"/>
    </source>
</evidence>
<dbReference type="EMBL" id="GL376570">
    <property type="status" value="NOT_ANNOTATED_CDS"/>
    <property type="molecule type" value="Genomic_DNA"/>
</dbReference>
<organism evidence="11 12">
    <name type="scientific">Globisporangium ultimum (strain ATCC 200006 / CBS 805.95 / DAOM BR144)</name>
    <name type="common">Pythium ultimum</name>
    <dbReference type="NCBI Taxonomy" id="431595"/>
    <lineage>
        <taxon>Eukaryota</taxon>
        <taxon>Sar</taxon>
        <taxon>Stramenopiles</taxon>
        <taxon>Oomycota</taxon>
        <taxon>Peronosporomycetes</taxon>
        <taxon>Pythiales</taxon>
        <taxon>Pythiaceae</taxon>
        <taxon>Globisporangium</taxon>
    </lineage>
</organism>
<keyword evidence="8 9" id="KW-0472">Membrane</keyword>
<feature type="transmembrane region" description="Helical" evidence="9">
    <location>
        <begin position="585"/>
        <end position="603"/>
    </location>
</feature>
<dbReference type="PROSITE" id="PS50893">
    <property type="entry name" value="ABC_TRANSPORTER_2"/>
    <property type="match status" value="2"/>
</dbReference>
<dbReference type="eggNOG" id="KOG0065">
    <property type="taxonomic scope" value="Eukaryota"/>
</dbReference>
<dbReference type="EnsemblProtists" id="PYU1_T013013">
    <property type="protein sequence ID" value="PYU1_T013013"/>
    <property type="gene ID" value="PYU1_G012986"/>
</dbReference>
<dbReference type="Pfam" id="PF19055">
    <property type="entry name" value="ABC2_membrane_7"/>
    <property type="match status" value="1"/>
</dbReference>
<dbReference type="InterPro" id="IPR013525">
    <property type="entry name" value="ABC2_TM"/>
</dbReference>
<feature type="transmembrane region" description="Helical" evidence="9">
    <location>
        <begin position="1137"/>
        <end position="1160"/>
    </location>
</feature>
<accession>K3X714</accession>
<feature type="domain" description="ABC transporter" evidence="10">
    <location>
        <begin position="64"/>
        <end position="340"/>
    </location>
</feature>
<dbReference type="FunFam" id="3.40.50.300:FF:000528">
    <property type="entry name" value="ABC transporter G family member 31"/>
    <property type="match status" value="1"/>
</dbReference>
<keyword evidence="3" id="KW-0813">Transport</keyword>
<feature type="transmembrane region" description="Helical" evidence="9">
    <location>
        <begin position="1180"/>
        <end position="1206"/>
    </location>
</feature>
<evidence type="ECO:0000256" key="8">
    <source>
        <dbReference type="ARBA" id="ARBA00023136"/>
    </source>
</evidence>
<feature type="transmembrane region" description="Helical" evidence="9">
    <location>
        <begin position="1247"/>
        <end position="1265"/>
    </location>
</feature>
<protein>
    <recommendedName>
        <fullName evidence="10">ABC transporter domain-containing protein</fullName>
    </recommendedName>
</protein>
<dbReference type="SUPFAM" id="SSF52540">
    <property type="entry name" value="P-loop containing nucleoside triphosphate hydrolases"/>
    <property type="match status" value="2"/>
</dbReference>
<dbReference type="Pfam" id="PF00005">
    <property type="entry name" value="ABC_tran"/>
    <property type="match status" value="2"/>
</dbReference>
<dbReference type="InterPro" id="IPR043926">
    <property type="entry name" value="ABCG_dom"/>
</dbReference>
<dbReference type="OMA" id="LGMIFCT"/>
<evidence type="ECO:0000259" key="10">
    <source>
        <dbReference type="PROSITE" id="PS50893"/>
    </source>
</evidence>
<evidence type="ECO:0000256" key="4">
    <source>
        <dbReference type="ARBA" id="ARBA00022692"/>
    </source>
</evidence>
<dbReference type="SMART" id="SM00382">
    <property type="entry name" value="AAA"/>
    <property type="match status" value="2"/>
</dbReference>
<reference evidence="12" key="2">
    <citation type="submission" date="2010-04" db="EMBL/GenBank/DDBJ databases">
        <authorList>
            <person name="Buell R."/>
            <person name="Hamilton J."/>
            <person name="Hostetler J."/>
        </authorList>
    </citation>
    <scope>NUCLEOTIDE SEQUENCE [LARGE SCALE GENOMIC DNA]</scope>
    <source>
        <strain evidence="12">DAOM:BR144</strain>
    </source>
</reference>
<evidence type="ECO:0000313" key="12">
    <source>
        <dbReference type="Proteomes" id="UP000019132"/>
    </source>
</evidence>
<proteinExistence type="inferred from homology"/>
<feature type="transmembrane region" description="Helical" evidence="9">
    <location>
        <begin position="448"/>
        <end position="466"/>
    </location>
</feature>
<feature type="transmembrane region" description="Helical" evidence="9">
    <location>
        <begin position="1107"/>
        <end position="1125"/>
    </location>
</feature>
<dbReference type="InterPro" id="IPR003593">
    <property type="entry name" value="AAA+_ATPase"/>
</dbReference>
<dbReference type="Pfam" id="PF01061">
    <property type="entry name" value="ABC2_membrane"/>
    <property type="match status" value="2"/>
</dbReference>
<dbReference type="FunFam" id="3.40.50.300:FF:000289">
    <property type="entry name" value="ABC transporter G family member 31"/>
    <property type="match status" value="1"/>
</dbReference>
<reference evidence="12" key="1">
    <citation type="journal article" date="2010" name="Genome Biol.">
        <title>Genome sequence of the necrotrophic plant pathogen Pythium ultimum reveals original pathogenicity mechanisms and effector repertoire.</title>
        <authorList>
            <person name="Levesque C.A."/>
            <person name="Brouwer H."/>
            <person name="Cano L."/>
            <person name="Hamilton J.P."/>
            <person name="Holt C."/>
            <person name="Huitema E."/>
            <person name="Raffaele S."/>
            <person name="Robideau G.P."/>
            <person name="Thines M."/>
            <person name="Win J."/>
            <person name="Zerillo M.M."/>
            <person name="Beakes G.W."/>
            <person name="Boore J.L."/>
            <person name="Busam D."/>
            <person name="Dumas B."/>
            <person name="Ferriera S."/>
            <person name="Fuerstenberg S.I."/>
            <person name="Gachon C.M."/>
            <person name="Gaulin E."/>
            <person name="Govers F."/>
            <person name="Grenville-Briggs L."/>
            <person name="Horner N."/>
            <person name="Hostetler J."/>
            <person name="Jiang R.H."/>
            <person name="Johnson J."/>
            <person name="Krajaejun T."/>
            <person name="Lin H."/>
            <person name="Meijer H.J."/>
            <person name="Moore B."/>
            <person name="Morris P."/>
            <person name="Phuntmart V."/>
            <person name="Puiu D."/>
            <person name="Shetty J."/>
            <person name="Stajich J.E."/>
            <person name="Tripathy S."/>
            <person name="Wawra S."/>
            <person name="van West P."/>
            <person name="Whitty B.R."/>
            <person name="Coutinho P.M."/>
            <person name="Henrissat B."/>
            <person name="Martin F."/>
            <person name="Thomas P.D."/>
            <person name="Tyler B.M."/>
            <person name="De Vries R.P."/>
            <person name="Kamoun S."/>
            <person name="Yandell M."/>
            <person name="Tisserat N."/>
            <person name="Buell C.R."/>
        </authorList>
    </citation>
    <scope>NUCLEOTIDE SEQUENCE</scope>
    <source>
        <strain evidence="12">DAOM:BR144</strain>
    </source>
</reference>
<dbReference type="STRING" id="431595.K3X714"/>
<dbReference type="InterPro" id="IPR034003">
    <property type="entry name" value="ABCG_PDR_2"/>
</dbReference>
<comment type="subcellular location">
    <subcellularLocation>
        <location evidence="1">Membrane</location>
        <topology evidence="1">Multi-pass membrane protein</topology>
    </subcellularLocation>
</comment>
<dbReference type="VEuPathDB" id="FungiDB:PYU1_G012986"/>
<dbReference type="GO" id="GO:0005524">
    <property type="term" value="F:ATP binding"/>
    <property type="evidence" value="ECO:0007669"/>
    <property type="project" value="UniProtKB-KW"/>
</dbReference>
<dbReference type="HOGENOM" id="CLU_000604_35_3_1"/>
<reference evidence="11" key="3">
    <citation type="submission" date="2015-02" db="UniProtKB">
        <authorList>
            <consortium name="EnsemblProtists"/>
        </authorList>
    </citation>
    <scope>IDENTIFICATION</scope>
    <source>
        <strain evidence="11">DAOM BR144</strain>
    </source>
</reference>
<dbReference type="PANTHER" id="PTHR19241">
    <property type="entry name" value="ATP-BINDING CASSETTE TRANSPORTER"/>
    <property type="match status" value="1"/>
</dbReference>
<dbReference type="GO" id="GO:0016887">
    <property type="term" value="F:ATP hydrolysis activity"/>
    <property type="evidence" value="ECO:0007669"/>
    <property type="project" value="InterPro"/>
</dbReference>
<evidence type="ECO:0000256" key="3">
    <source>
        <dbReference type="ARBA" id="ARBA00022448"/>
    </source>
</evidence>
<comment type="similarity">
    <text evidence="2">Belongs to the ABC transporter superfamily. ABCG family. PDR (TC 3.A.1.205) subfamily.</text>
</comment>
<evidence type="ECO:0000256" key="7">
    <source>
        <dbReference type="ARBA" id="ARBA00022989"/>
    </source>
</evidence>
<dbReference type="InterPro" id="IPR027417">
    <property type="entry name" value="P-loop_NTPase"/>
</dbReference>
<sequence length="1387" mass="153970">MIGFGSADEMMAQGAHAMHGHVASSLETAMGVALPQLEIRFSNLSLGADMVTVASENGAKPELPTIANFVKRRYGCAGGKRVTVRKQILKNISGVIKPGSLTLILGQPGSGKSAFMKVLSGQFPMDKNVVLEGDVSYNGLPRKQLERTLPQCISYVTQTDTHFPMLTVKETLAFAHECCGGGALPEGIEKQLANGNSQEKQALEAARAMYKHYPDIVTQQLGLQHCQDTVVGDAMLRGVSGGERKRVTTGEMDFGMKYAAFMDEISTGLDSAATFDIVSTQRSIAKKFRKTVVIALLQPTPEVFALFDDVLILSEGQVLYHGPRDQVQDHFESLGFVCPPHRDVADFLCDIGTDQQRQYEVVLPINAQIKIHPRRAREFADLFAHSILHDKLLADLNAPLDPVLVNDANTHLASVPEFRQTFWASTFTLIRRQLLVTIRNKAFLRSKTGMVVIMGLLYASTFYQFNFDDVQVVMGILFFSILYLALTQSPMLPVYFSARDVFYKQRRANFFRTSSFVLSVTMSQIPLTFVESVVFGTIVYWMCGFVPTVGAYLLFEVLLFLTNLSFSAYFFFLSCATSDVHVAKPLGLTTLLMCIVFSGFVVTRDHIPDYFIWCYWLNPIAWGVRSLAVSQYRNERHDRCVVEEGGMNYCKQFGGKTMGEYYLSIFNVQTEKSWIAYGILFTIAVYVFFMYLAYYRLEHKRLETPENLVAPKVNVESEADENKDAYQSLSTPRVLAKKSTNSSSNEETVVDVVGHHREPNFTPVTVAFENLWYAVPGPGKDKQPIDLLKGISGFALPGKMTALMGASGAGKTTLLDVIAGRKTGGTIKGQIMLNGVPATALVIGRCSGYCEQMDIHADSATIREALTFSAFLRQGSDVSDEKKLDSVNECLELLDLDSIADRVIRGCSVEQLKRLTIGVELAAQPSVIFLDEPTSGLDARSAKIIMDGVRKVADTGRTILCTIHQPSTEVFMLFDSLLLLKRGGETVFYGDLGARCQSLIDYFQAIPGVPQIEPEYNPATWMLEVIGAGVDTRKIVNVDTDFAAHFAASPLQQQLANNLSQPDIGCPDTTKPQLTFSNKRAASEFTQAKFLLQRFFRMYWRLPTYNWSRMVVHIFLGVLFGLIFLDAERTSYQGINAGLGMIFCTVAFLGIIVVNTSIAVASEERTSFYRERASQTYNAFWYFVGFTITEIPYVAVASLLFTVIFYPMVGFTDVPIAAFFWLILTLHLLLQIYIGQFLAFALPSVEVATVIGVLFNAIFVLFTGFSPPSLSIPSGYRWLFDITPHRYSFMAFSASLFSECSDSQLTEVVHAVATNATISMDAFPAGCRIMTNAPQSIGSVPIQAYLDHVFGIRHGDIGYYLMINVIMIVVMRVLALLALRFINHQKK</sequence>
<dbReference type="GO" id="GO:0140359">
    <property type="term" value="F:ABC-type transporter activity"/>
    <property type="evidence" value="ECO:0007669"/>
    <property type="project" value="InterPro"/>
</dbReference>
<dbReference type="InParanoid" id="K3X714"/>
<keyword evidence="6" id="KW-0067">ATP-binding</keyword>
<keyword evidence="12" id="KW-1185">Reference proteome</keyword>
<evidence type="ECO:0000256" key="2">
    <source>
        <dbReference type="ARBA" id="ARBA00006012"/>
    </source>
</evidence>
<keyword evidence="7 9" id="KW-1133">Transmembrane helix</keyword>
<feature type="transmembrane region" description="Helical" evidence="9">
    <location>
        <begin position="1357"/>
        <end position="1379"/>
    </location>
</feature>
<dbReference type="InterPro" id="IPR003439">
    <property type="entry name" value="ABC_transporter-like_ATP-bd"/>
</dbReference>
<dbReference type="Proteomes" id="UP000019132">
    <property type="component" value="Unassembled WGS sequence"/>
</dbReference>
<evidence type="ECO:0000313" key="11">
    <source>
        <dbReference type="EnsemblProtists" id="PYU1_T013013"/>
    </source>
</evidence>
<feature type="domain" description="ABC transporter" evidence="10">
    <location>
        <begin position="766"/>
        <end position="1008"/>
    </location>
</feature>
<feature type="transmembrane region" description="Helical" evidence="9">
    <location>
        <begin position="553"/>
        <end position="573"/>
    </location>
</feature>
<dbReference type="Gene3D" id="3.40.50.300">
    <property type="entry name" value="P-loop containing nucleotide triphosphate hydrolases"/>
    <property type="match status" value="2"/>
</dbReference>
<evidence type="ECO:0000256" key="9">
    <source>
        <dbReference type="SAM" id="Phobius"/>
    </source>
</evidence>